<dbReference type="EMBL" id="AVPG01000022">
    <property type="protein sequence ID" value="KGX85463.1"/>
    <property type="molecule type" value="Genomic_DNA"/>
</dbReference>
<comment type="similarity">
    <text evidence="1">Belongs to the UPF0213 family.</text>
</comment>
<evidence type="ECO:0000259" key="2">
    <source>
        <dbReference type="PROSITE" id="PS50164"/>
    </source>
</evidence>
<evidence type="ECO:0000313" key="4">
    <source>
        <dbReference type="Proteomes" id="UP000030401"/>
    </source>
</evidence>
<dbReference type="InterPro" id="IPR000305">
    <property type="entry name" value="GIY-YIG_endonuc"/>
</dbReference>
<evidence type="ECO:0000313" key="3">
    <source>
        <dbReference type="EMBL" id="KGX85463.1"/>
    </source>
</evidence>
<dbReference type="AlphaFoldDB" id="A0A0A5G2V5"/>
<proteinExistence type="inferred from homology"/>
<protein>
    <recommendedName>
        <fullName evidence="2">GIY-YIG domain-containing protein</fullName>
    </recommendedName>
</protein>
<organism evidence="3 4">
    <name type="scientific">Pontibacillus litoralis JSM 072002</name>
    <dbReference type="NCBI Taxonomy" id="1385512"/>
    <lineage>
        <taxon>Bacteria</taxon>
        <taxon>Bacillati</taxon>
        <taxon>Bacillota</taxon>
        <taxon>Bacilli</taxon>
        <taxon>Bacillales</taxon>
        <taxon>Bacillaceae</taxon>
        <taxon>Pontibacillus</taxon>
    </lineage>
</organism>
<dbReference type="STRING" id="1385512.N784_08910"/>
<feature type="domain" description="GIY-YIG" evidence="2">
    <location>
        <begin position="2"/>
        <end position="77"/>
    </location>
</feature>
<dbReference type="InterPro" id="IPR050190">
    <property type="entry name" value="UPF0213_domain"/>
</dbReference>
<dbReference type="eggNOG" id="COG2827">
    <property type="taxonomic scope" value="Bacteria"/>
</dbReference>
<comment type="caution">
    <text evidence="3">The sequence shown here is derived from an EMBL/GenBank/DDBJ whole genome shotgun (WGS) entry which is preliminary data.</text>
</comment>
<dbReference type="CDD" id="cd10456">
    <property type="entry name" value="GIY-YIG_UPF0213"/>
    <property type="match status" value="1"/>
</dbReference>
<reference evidence="3 4" key="1">
    <citation type="submission" date="2013-08" db="EMBL/GenBank/DDBJ databases">
        <authorList>
            <person name="Huang J."/>
            <person name="Wang G."/>
        </authorList>
    </citation>
    <scope>NUCLEOTIDE SEQUENCE [LARGE SCALE GENOMIC DNA]</scope>
    <source>
        <strain evidence="3 4">JSM 072002</strain>
    </source>
</reference>
<name>A0A0A5G2V5_9BACI</name>
<dbReference type="InterPro" id="IPR035901">
    <property type="entry name" value="GIY-YIG_endonuc_sf"/>
</dbReference>
<dbReference type="RefSeq" id="WP_036835419.1">
    <property type="nucleotide sequence ID" value="NZ_AVPG01000022.1"/>
</dbReference>
<gene>
    <name evidence="3" type="ORF">N784_08910</name>
</gene>
<dbReference type="Pfam" id="PF01541">
    <property type="entry name" value="GIY-YIG"/>
    <property type="match status" value="1"/>
</dbReference>
<keyword evidence="4" id="KW-1185">Reference proteome</keyword>
<dbReference type="SUPFAM" id="SSF82771">
    <property type="entry name" value="GIY-YIG endonuclease"/>
    <property type="match status" value="1"/>
</dbReference>
<dbReference type="Proteomes" id="UP000030401">
    <property type="component" value="Unassembled WGS sequence"/>
</dbReference>
<accession>A0A0A5G2V5</accession>
<dbReference type="PANTHER" id="PTHR34477">
    <property type="entry name" value="UPF0213 PROTEIN YHBQ"/>
    <property type="match status" value="1"/>
</dbReference>
<dbReference type="OrthoDB" id="9807770at2"/>
<sequence>MGEHMVYILQCKDHTFYTGYTSNLQRRLKMHEEGKGAKYTKGRGPFSVLYCASFETKEAAMREEYRIKQLSRSKKQKLITSYIERHETE</sequence>
<evidence type="ECO:0000256" key="1">
    <source>
        <dbReference type="ARBA" id="ARBA00007435"/>
    </source>
</evidence>
<dbReference type="PROSITE" id="PS50164">
    <property type="entry name" value="GIY_YIG"/>
    <property type="match status" value="1"/>
</dbReference>
<dbReference type="Gene3D" id="3.40.1440.10">
    <property type="entry name" value="GIY-YIG endonuclease"/>
    <property type="match status" value="1"/>
</dbReference>
<dbReference type="PANTHER" id="PTHR34477:SF1">
    <property type="entry name" value="UPF0213 PROTEIN YHBQ"/>
    <property type="match status" value="1"/>
</dbReference>